<dbReference type="OrthoDB" id="1429078at2"/>
<dbReference type="InterPro" id="IPR032690">
    <property type="entry name" value="CarS"/>
</dbReference>
<dbReference type="EMBL" id="JAWRCO010000001">
    <property type="protein sequence ID" value="MDW6004192.1"/>
    <property type="molecule type" value="Genomic_DNA"/>
</dbReference>
<evidence type="ECO:0000313" key="5">
    <source>
        <dbReference type="Proteomes" id="UP001283366"/>
    </source>
</evidence>
<feature type="transmembrane region" description="Helical" evidence="1">
    <location>
        <begin position="6"/>
        <end position="27"/>
    </location>
</feature>
<keyword evidence="1" id="KW-0812">Transmembrane</keyword>
<reference evidence="2 5" key="2">
    <citation type="submission" date="2023-11" db="EMBL/GenBank/DDBJ databases">
        <title>Plant-associative lifestyle of Vibrio porteresiae and its evolutionary dynamics.</title>
        <authorList>
            <person name="Rameshkumar N."/>
            <person name="Kirti K."/>
        </authorList>
    </citation>
    <scope>NUCLEOTIDE SEQUENCE [LARGE SCALE GENOMIC DNA]</scope>
    <source>
        <strain evidence="2 5">MSSRF38</strain>
    </source>
</reference>
<proteinExistence type="predicted"/>
<dbReference type="RefSeq" id="WP_159457368.1">
    <property type="nucleotide sequence ID" value="NZ_JAWRCO010000001.1"/>
</dbReference>
<feature type="transmembrane region" description="Helical" evidence="1">
    <location>
        <begin position="52"/>
        <end position="74"/>
    </location>
</feature>
<evidence type="ECO:0000256" key="1">
    <source>
        <dbReference type="SAM" id="Phobius"/>
    </source>
</evidence>
<evidence type="ECO:0000313" key="3">
    <source>
        <dbReference type="EMBL" id="SMR99011.1"/>
    </source>
</evidence>
<sequence length="182" mass="20430">MLLNIVFTSFLLLFPLILSGSFHMVVVKRNWLSRLAIPISEKRFGRNKTWRGIVVMVVATIPTTYFIYLIAPYFSHFLLVDLYEVNPAWLGALLGLGYVIPELPNSYVKRRLNIPPGEPASKNTFWFSLIDQADSPAGCVIVYALMVNTPVSVLICTLLLGPLIHLVINLSLFSLGLRKQPV</sequence>
<protein>
    <submittedName>
        <fullName evidence="2">CDP-archaeol synthase</fullName>
    </submittedName>
</protein>
<reference evidence="3 4" key="1">
    <citation type="submission" date="2017-05" db="EMBL/GenBank/DDBJ databases">
        <authorList>
            <person name="Song R."/>
            <person name="Chenine A.L."/>
            <person name="Ruprecht R.M."/>
        </authorList>
    </citation>
    <scope>NUCLEOTIDE SEQUENCE [LARGE SCALE GENOMIC DNA]</scope>
    <source>
        <strain evidence="3 4">CECT 7927</strain>
    </source>
</reference>
<keyword evidence="1" id="KW-1133">Transmembrane helix</keyword>
<dbReference type="Proteomes" id="UP001283366">
    <property type="component" value="Unassembled WGS sequence"/>
</dbReference>
<name>A0A1Y6IPL8_9VIBR</name>
<evidence type="ECO:0000313" key="2">
    <source>
        <dbReference type="EMBL" id="MDW6004192.1"/>
    </source>
</evidence>
<keyword evidence="1" id="KW-0472">Membrane</keyword>
<dbReference type="AlphaFoldDB" id="A0A1Y6IPL8"/>
<organism evidence="3 4">
    <name type="scientific">Vibrio mangrovi</name>
    <dbReference type="NCBI Taxonomy" id="474394"/>
    <lineage>
        <taxon>Bacteria</taxon>
        <taxon>Pseudomonadati</taxon>
        <taxon>Pseudomonadota</taxon>
        <taxon>Gammaproteobacteria</taxon>
        <taxon>Vibrionales</taxon>
        <taxon>Vibrionaceae</taxon>
        <taxon>Vibrio</taxon>
    </lineage>
</organism>
<dbReference type="Proteomes" id="UP000196125">
    <property type="component" value="Unassembled WGS sequence"/>
</dbReference>
<dbReference type="EMBL" id="FXXI01000001">
    <property type="protein sequence ID" value="SMR99011.1"/>
    <property type="molecule type" value="Genomic_DNA"/>
</dbReference>
<gene>
    <name evidence="2" type="ORF">SBX37_15130</name>
    <name evidence="3" type="ORF">VIM7927_00233</name>
</gene>
<dbReference type="PANTHER" id="PTHR39650:SF1">
    <property type="entry name" value="CDP-ARCHAEOL SYNTHASE"/>
    <property type="match status" value="1"/>
</dbReference>
<evidence type="ECO:0000313" key="4">
    <source>
        <dbReference type="Proteomes" id="UP000196125"/>
    </source>
</evidence>
<keyword evidence="5" id="KW-1185">Reference proteome</keyword>
<dbReference type="Pfam" id="PF01864">
    <property type="entry name" value="CarS-like"/>
    <property type="match status" value="1"/>
</dbReference>
<accession>A0A1Y6IPL8</accession>
<feature type="transmembrane region" description="Helical" evidence="1">
    <location>
        <begin position="152"/>
        <end position="177"/>
    </location>
</feature>
<dbReference type="PANTHER" id="PTHR39650">
    <property type="entry name" value="CDP-ARCHAEOL SYNTHASE"/>
    <property type="match status" value="1"/>
</dbReference>